<reference evidence="8 9" key="1">
    <citation type="journal article" date="2007" name="Science">
        <title>Sea anemone genome reveals ancestral eumetazoan gene repertoire and genomic organization.</title>
        <authorList>
            <person name="Putnam N.H."/>
            <person name="Srivastava M."/>
            <person name="Hellsten U."/>
            <person name="Dirks B."/>
            <person name="Chapman J."/>
            <person name="Salamov A."/>
            <person name="Terry A."/>
            <person name="Shapiro H."/>
            <person name="Lindquist E."/>
            <person name="Kapitonov V.V."/>
            <person name="Jurka J."/>
            <person name="Genikhovich G."/>
            <person name="Grigoriev I.V."/>
            <person name="Lucas S.M."/>
            <person name="Steele R.E."/>
            <person name="Finnerty J.R."/>
            <person name="Technau U."/>
            <person name="Martindale M.Q."/>
            <person name="Rokhsar D.S."/>
        </authorList>
    </citation>
    <scope>NUCLEOTIDE SEQUENCE [LARGE SCALE GENOMIC DNA]</scope>
    <source>
        <strain evidence="9">CH2 X CH6</strain>
    </source>
</reference>
<evidence type="ECO:0000256" key="6">
    <source>
        <dbReference type="SAM" id="Phobius"/>
    </source>
</evidence>
<dbReference type="InterPro" id="IPR005829">
    <property type="entry name" value="Sugar_transporter_CS"/>
</dbReference>
<dbReference type="AlphaFoldDB" id="A7RGX9"/>
<dbReference type="EMBL" id="DS469510">
    <property type="protein sequence ID" value="EDO49252.1"/>
    <property type="molecule type" value="Genomic_DNA"/>
</dbReference>
<sequence>MDRNKNREVKIRDFDSINHASSGENFVDENPADEKPVQRQEENRALFTIFASLVIDLLAFTVILPLLPSLLELYGRHNDDSLYNFLMEQVNSFKAMMGMPDVGRFNAVLFGGVVGSLFSLLQFICCPLIGAASDLFGRRITLLLSMIGVLFSYVIWAVSKNFTIFVIARVIGGLCKGNVTICTAAVTDVTSSKTRSKGMALVGVAYSIGFIVGPMIGAVFASKSSGSSEPFYQLPALFAIVLSAVDIVIVFLFFKETLPTEKRAKSLIHECQKSLLYINPVSLFKFSALEGSSDAELQTVRAIGRVYFLFLFFFSGLEFTLTFLTHKNFQYTSMNQGMMFFYVGSVMATVQGGYVRRLPAGAEKKTAVQGIAVIIPGMILVGLAKTTFILYAGLTLFSYGSAVVVPCLTALISRYGSEDQKGRVMGIFRSLGALARGIAPFVFCTVYWSVGAFWSYVCGASCFLLPLFLL</sequence>
<feature type="transmembrane region" description="Helical" evidence="6">
    <location>
        <begin position="367"/>
        <end position="384"/>
    </location>
</feature>
<keyword evidence="3 6" id="KW-0812">Transmembrane</keyword>
<keyword evidence="9" id="KW-1185">Reference proteome</keyword>
<evidence type="ECO:0000256" key="5">
    <source>
        <dbReference type="ARBA" id="ARBA00023136"/>
    </source>
</evidence>
<dbReference type="Proteomes" id="UP000001593">
    <property type="component" value="Unassembled WGS sequence"/>
</dbReference>
<dbReference type="OMA" id="EWYVNIS"/>
<feature type="transmembrane region" description="Helical" evidence="6">
    <location>
        <begin position="306"/>
        <end position="325"/>
    </location>
</feature>
<feature type="transmembrane region" description="Helical" evidence="6">
    <location>
        <begin position="45"/>
        <end position="67"/>
    </location>
</feature>
<dbReference type="HOGENOM" id="CLU_001265_10_2_1"/>
<evidence type="ECO:0000256" key="4">
    <source>
        <dbReference type="ARBA" id="ARBA00022989"/>
    </source>
</evidence>
<dbReference type="GO" id="GO:0022857">
    <property type="term" value="F:transmembrane transporter activity"/>
    <property type="evidence" value="ECO:0007669"/>
    <property type="project" value="InterPro"/>
</dbReference>
<organism evidence="8 9">
    <name type="scientific">Nematostella vectensis</name>
    <name type="common">Starlet sea anemone</name>
    <dbReference type="NCBI Taxonomy" id="45351"/>
    <lineage>
        <taxon>Eukaryota</taxon>
        <taxon>Metazoa</taxon>
        <taxon>Cnidaria</taxon>
        <taxon>Anthozoa</taxon>
        <taxon>Hexacorallia</taxon>
        <taxon>Actiniaria</taxon>
        <taxon>Edwardsiidae</taxon>
        <taxon>Nematostella</taxon>
    </lineage>
</organism>
<dbReference type="SUPFAM" id="SSF103473">
    <property type="entry name" value="MFS general substrate transporter"/>
    <property type="match status" value="1"/>
</dbReference>
<dbReference type="InterPro" id="IPR011701">
    <property type="entry name" value="MFS"/>
</dbReference>
<evidence type="ECO:0000256" key="1">
    <source>
        <dbReference type="ARBA" id="ARBA00004141"/>
    </source>
</evidence>
<accession>A7RGX9</accession>
<dbReference type="InterPro" id="IPR036259">
    <property type="entry name" value="MFS_trans_sf"/>
</dbReference>
<evidence type="ECO:0000313" key="8">
    <source>
        <dbReference type="EMBL" id="EDO49252.1"/>
    </source>
</evidence>
<feature type="transmembrane region" description="Helical" evidence="6">
    <location>
        <begin position="390"/>
        <end position="412"/>
    </location>
</feature>
<dbReference type="InterPro" id="IPR020846">
    <property type="entry name" value="MFS_dom"/>
</dbReference>
<dbReference type="InParanoid" id="A7RGX9"/>
<feature type="transmembrane region" description="Helical" evidence="6">
    <location>
        <begin position="140"/>
        <end position="158"/>
    </location>
</feature>
<evidence type="ECO:0000256" key="3">
    <source>
        <dbReference type="ARBA" id="ARBA00022692"/>
    </source>
</evidence>
<feature type="transmembrane region" description="Helical" evidence="6">
    <location>
        <begin position="424"/>
        <end position="443"/>
    </location>
</feature>
<keyword evidence="5 6" id="KW-0472">Membrane</keyword>
<dbReference type="PhylomeDB" id="A7RGX9"/>
<dbReference type="STRING" id="45351.A7RGX9"/>
<dbReference type="OrthoDB" id="196650at2759"/>
<feature type="transmembrane region" description="Helical" evidence="6">
    <location>
        <begin position="337"/>
        <end position="355"/>
    </location>
</feature>
<dbReference type="PANTHER" id="PTHR23504:SF31">
    <property type="entry name" value="MAJOR FACILITATOR SUPERFAMILY DOMAIN-CONTAINING PROTEIN 10"/>
    <property type="match status" value="1"/>
</dbReference>
<dbReference type="KEGG" id="nve:5521520"/>
<comment type="subcellular location">
    <subcellularLocation>
        <location evidence="1">Membrane</location>
        <topology evidence="1">Multi-pass membrane protein</topology>
    </subcellularLocation>
</comment>
<dbReference type="eggNOG" id="KOG2615">
    <property type="taxonomic scope" value="Eukaryota"/>
</dbReference>
<keyword evidence="2" id="KW-0813">Transport</keyword>
<keyword evidence="4 6" id="KW-1133">Transmembrane helix</keyword>
<dbReference type="GO" id="GO:0031526">
    <property type="term" value="C:brush border membrane"/>
    <property type="evidence" value="ECO:0000318"/>
    <property type="project" value="GO_Central"/>
</dbReference>
<evidence type="ECO:0000313" key="9">
    <source>
        <dbReference type="Proteomes" id="UP000001593"/>
    </source>
</evidence>
<dbReference type="Gene3D" id="1.20.1250.20">
    <property type="entry name" value="MFS general substrate transporter like domains"/>
    <property type="match status" value="1"/>
</dbReference>
<dbReference type="CDD" id="cd17389">
    <property type="entry name" value="MFS_MFSD10"/>
    <property type="match status" value="1"/>
</dbReference>
<name>A7RGX9_NEMVE</name>
<feature type="domain" description="Major facilitator superfamily (MFS) profile" evidence="7">
    <location>
        <begin position="45"/>
        <end position="470"/>
    </location>
</feature>
<protein>
    <recommendedName>
        <fullName evidence="7">Major facilitator superfamily (MFS) profile domain-containing protein</fullName>
    </recommendedName>
</protein>
<dbReference type="PROSITE" id="PS50850">
    <property type="entry name" value="MFS"/>
    <property type="match status" value="1"/>
</dbReference>
<gene>
    <name evidence="8" type="ORF">NEMVEDRAFT_v1g177762</name>
</gene>
<proteinExistence type="predicted"/>
<dbReference type="Pfam" id="PF07690">
    <property type="entry name" value="MFS_1"/>
    <property type="match status" value="1"/>
</dbReference>
<feature type="transmembrane region" description="Helical" evidence="6">
    <location>
        <begin position="107"/>
        <end position="128"/>
    </location>
</feature>
<feature type="transmembrane region" description="Helical" evidence="6">
    <location>
        <begin position="198"/>
        <end position="220"/>
    </location>
</feature>
<dbReference type="PANTHER" id="PTHR23504">
    <property type="entry name" value="MAJOR FACILITATOR SUPERFAMILY DOMAIN-CONTAINING PROTEIN 10"/>
    <property type="match status" value="1"/>
</dbReference>
<feature type="non-terminal residue" evidence="8">
    <location>
        <position position="1"/>
    </location>
</feature>
<feature type="transmembrane region" description="Helical" evidence="6">
    <location>
        <begin position="164"/>
        <end position="186"/>
    </location>
</feature>
<feature type="transmembrane region" description="Helical" evidence="6">
    <location>
        <begin position="232"/>
        <end position="254"/>
    </location>
</feature>
<dbReference type="FunFam" id="1.20.1250.20:FF:000223">
    <property type="entry name" value="Major facilitator superfamily domain-containing protein"/>
    <property type="match status" value="1"/>
</dbReference>
<evidence type="ECO:0000259" key="7">
    <source>
        <dbReference type="PROSITE" id="PS50850"/>
    </source>
</evidence>
<dbReference type="PROSITE" id="PS00216">
    <property type="entry name" value="SUGAR_TRANSPORT_1"/>
    <property type="match status" value="1"/>
</dbReference>
<evidence type="ECO:0000256" key="2">
    <source>
        <dbReference type="ARBA" id="ARBA00022448"/>
    </source>
</evidence>